<dbReference type="EMBL" id="BAAART010000097">
    <property type="protein sequence ID" value="GAA2244604.1"/>
    <property type="molecule type" value="Genomic_DNA"/>
</dbReference>
<evidence type="ECO:0000313" key="2">
    <source>
        <dbReference type="EMBL" id="GAA2244604.1"/>
    </source>
</evidence>
<feature type="region of interest" description="Disordered" evidence="1">
    <location>
        <begin position="109"/>
        <end position="129"/>
    </location>
</feature>
<evidence type="ECO:0000256" key="1">
    <source>
        <dbReference type="SAM" id="MobiDB-lite"/>
    </source>
</evidence>
<protein>
    <submittedName>
        <fullName evidence="2">Uncharacterized protein</fullName>
    </submittedName>
</protein>
<proteinExistence type="predicted"/>
<evidence type="ECO:0000313" key="3">
    <source>
        <dbReference type="Proteomes" id="UP001501474"/>
    </source>
</evidence>
<dbReference type="Proteomes" id="UP001501474">
    <property type="component" value="Unassembled WGS sequence"/>
</dbReference>
<comment type="caution">
    <text evidence="2">The sequence shown here is derived from an EMBL/GenBank/DDBJ whole genome shotgun (WGS) entry which is preliminary data.</text>
</comment>
<organism evidence="2 3">
    <name type="scientific">Streptomyces indiaensis</name>
    <dbReference type="NCBI Taxonomy" id="284033"/>
    <lineage>
        <taxon>Bacteria</taxon>
        <taxon>Bacillati</taxon>
        <taxon>Actinomycetota</taxon>
        <taxon>Actinomycetes</taxon>
        <taxon>Kitasatosporales</taxon>
        <taxon>Streptomycetaceae</taxon>
        <taxon>Streptomyces</taxon>
    </lineage>
</organism>
<name>A0ABP5QUC6_9ACTN</name>
<feature type="region of interest" description="Disordered" evidence="1">
    <location>
        <begin position="12"/>
        <end position="68"/>
    </location>
</feature>
<gene>
    <name evidence="2" type="ORF">GCM10010104_46040</name>
</gene>
<sequence length="129" mass="13330">MPHAPELTQACRGQHCKGGDRPQSSTICKLQPGCGPAGMRPPTAAPSPDVKSRAADTPSRRLSAARAGDRPGIGLFRLLQDGASEKPAGSGVQLTVDTSTNTYEQAARHCGPLQTGPAGVGSVRDELPY</sequence>
<accession>A0ABP5QUC6</accession>
<reference evidence="3" key="1">
    <citation type="journal article" date="2019" name="Int. J. Syst. Evol. Microbiol.">
        <title>The Global Catalogue of Microorganisms (GCM) 10K type strain sequencing project: providing services to taxonomists for standard genome sequencing and annotation.</title>
        <authorList>
            <consortium name="The Broad Institute Genomics Platform"/>
            <consortium name="The Broad Institute Genome Sequencing Center for Infectious Disease"/>
            <person name="Wu L."/>
            <person name="Ma J."/>
        </authorList>
    </citation>
    <scope>NUCLEOTIDE SEQUENCE [LARGE SCALE GENOMIC DNA]</scope>
    <source>
        <strain evidence="3">JCM 3053</strain>
    </source>
</reference>
<keyword evidence="3" id="KW-1185">Reference proteome</keyword>